<reference evidence="2" key="2">
    <citation type="submission" date="2018-05" db="EMBL/GenBank/DDBJ databases">
        <title>OgluRS3 (Oryza glumaepatula Reference Sequence Version 3).</title>
        <authorList>
            <person name="Zhang J."/>
            <person name="Kudrna D."/>
            <person name="Lee S."/>
            <person name="Talag J."/>
            <person name="Welchert J."/>
            <person name="Wing R.A."/>
        </authorList>
    </citation>
    <scope>NUCLEOTIDE SEQUENCE [LARGE SCALE GENOMIC DNA]</scope>
</reference>
<dbReference type="EnsemblPlants" id="OGLUM09G05390.1">
    <property type="protein sequence ID" value="OGLUM09G05390.1"/>
    <property type="gene ID" value="OGLUM09G05390"/>
</dbReference>
<accession>A0A0E0B132</accession>
<evidence type="ECO:0000313" key="2">
    <source>
        <dbReference type="EnsemblPlants" id="OGLUM09G05390.1"/>
    </source>
</evidence>
<dbReference type="Gramene" id="OGLUM09G05390.1">
    <property type="protein sequence ID" value="OGLUM09G05390.1"/>
    <property type="gene ID" value="OGLUM09G05390"/>
</dbReference>
<organism evidence="2">
    <name type="scientific">Oryza glumipatula</name>
    <dbReference type="NCBI Taxonomy" id="40148"/>
    <lineage>
        <taxon>Eukaryota</taxon>
        <taxon>Viridiplantae</taxon>
        <taxon>Streptophyta</taxon>
        <taxon>Embryophyta</taxon>
        <taxon>Tracheophyta</taxon>
        <taxon>Spermatophyta</taxon>
        <taxon>Magnoliopsida</taxon>
        <taxon>Liliopsida</taxon>
        <taxon>Poales</taxon>
        <taxon>Poaceae</taxon>
        <taxon>BOP clade</taxon>
        <taxon>Oryzoideae</taxon>
        <taxon>Oryzeae</taxon>
        <taxon>Oryzinae</taxon>
        <taxon>Oryza</taxon>
    </lineage>
</organism>
<feature type="region of interest" description="Disordered" evidence="1">
    <location>
        <begin position="132"/>
        <end position="159"/>
    </location>
</feature>
<dbReference type="AlphaFoldDB" id="A0A0E0B132"/>
<evidence type="ECO:0000256" key="1">
    <source>
        <dbReference type="SAM" id="MobiDB-lite"/>
    </source>
</evidence>
<sequence>MIWRCDGDSRRDRVTQALVAVQPYAGIRRLGRAAGPHGAARRGAAHGHAKCGARVGKVGVRHIRDRRRRRRVFDRVESESSTWEHPGTPPRRADVHATASDPPSPLQICPPLTIPTVVEWKGGLAATVMSAREAGAIPPPQPSPHLERPPRTAAATLRR</sequence>
<dbReference type="Proteomes" id="UP000026961">
    <property type="component" value="Chromosome 9"/>
</dbReference>
<keyword evidence="3" id="KW-1185">Reference proteome</keyword>
<protein>
    <submittedName>
        <fullName evidence="2">Uncharacterized protein</fullName>
    </submittedName>
</protein>
<feature type="region of interest" description="Disordered" evidence="1">
    <location>
        <begin position="73"/>
        <end position="107"/>
    </location>
</feature>
<name>A0A0E0B132_9ORYZ</name>
<evidence type="ECO:0000313" key="3">
    <source>
        <dbReference type="Proteomes" id="UP000026961"/>
    </source>
</evidence>
<dbReference type="HOGENOM" id="CLU_1663489_0_0_1"/>
<reference evidence="2" key="1">
    <citation type="submission" date="2015-04" db="UniProtKB">
        <authorList>
            <consortium name="EnsemblPlants"/>
        </authorList>
    </citation>
    <scope>IDENTIFICATION</scope>
</reference>
<proteinExistence type="predicted"/>